<dbReference type="SMART" id="SM00308">
    <property type="entry name" value="LH2"/>
    <property type="match status" value="1"/>
</dbReference>
<sequence length="696" mass="78298">MVPLAETNFSRAVCRTRHLTSFAVGLFVPTNAVSFKMPERSGAPSLIVLLVCLLGLLSYVVAAAILHKLDQLDLRRAGVVPLCGQNGSFKYEIQVKTGWSRGAGTTAHVGISLYGRESRSGHRHLDSKGAFTRNALDIFHIATDTSLGSVWKIRIWHDNKGLSPAWMPQYVLVKDLQTESSYYFLIDEWLSVDNERTGGRVEIEVEATDVSVLSEEAVLHQLPRLLRSELQRALCESHLWLSLWERPPRSPFTRLQRATCSAVLLQLILLANTLWYSTVVDKRYSQRAASQHSSLNGETLAAGVVACLVVYPLYLLVFTVFRMSRSKSVTVEQVSSHMDQESVEIDDFLDNSMGGSSFLFFNGESNSEETNVDLPSPSIKSEDTWDMPEEDTDDEDWPELMSNELVVGGARHGAGMPRLKRVKGSRYLGDDMTLNPEEDDGSDPPNKHFTSSDEDLIKHILEDGQNFFPQADESEMADLSSIFGDKTEVILLQKLSEPLTLESIRRDPPKTAFTSNTVVTDVCRPRRYPPWCGQAALWSSWAGIALASCVSIWAGYGFSEKVAMMWLISCFTSFLCSCLLLEPIKVLCEAVYFAVCVRRLRPEDSDVLVDYPREERVVQRVTRVRPPQGFALSQARHQARKVHMLHTMLKNFLVYMFFLLVVLLLNYSDSAKETHSFRLQIQLQQALHTPEHHTVS</sequence>
<protein>
    <recommendedName>
        <fullName evidence="9">PLAT domain-containing protein</fullName>
    </recommendedName>
</protein>
<feature type="transmembrane region" description="Helical" evidence="8">
    <location>
        <begin position="648"/>
        <end position="667"/>
    </location>
</feature>
<evidence type="ECO:0000256" key="6">
    <source>
        <dbReference type="PROSITE-ProRule" id="PRU00152"/>
    </source>
</evidence>
<feature type="non-terminal residue" evidence="10">
    <location>
        <position position="696"/>
    </location>
</feature>
<keyword evidence="3" id="KW-0677">Repeat</keyword>
<reference evidence="10 11" key="1">
    <citation type="submission" date="2021-06" db="EMBL/GenBank/DDBJ databases">
        <authorList>
            <person name="Palmer J.M."/>
        </authorList>
    </citation>
    <scope>NUCLEOTIDE SEQUENCE [LARGE SCALE GENOMIC DNA]</scope>
    <source>
        <strain evidence="11">if_2019</strain>
        <tissue evidence="10">Muscle</tissue>
    </source>
</reference>
<evidence type="ECO:0000256" key="1">
    <source>
        <dbReference type="ARBA" id="ARBA00004370"/>
    </source>
</evidence>
<organism evidence="10 11">
    <name type="scientific">Ilyodon furcidens</name>
    <name type="common">goldbreast splitfin</name>
    <dbReference type="NCBI Taxonomy" id="33524"/>
    <lineage>
        <taxon>Eukaryota</taxon>
        <taxon>Metazoa</taxon>
        <taxon>Chordata</taxon>
        <taxon>Craniata</taxon>
        <taxon>Vertebrata</taxon>
        <taxon>Euteleostomi</taxon>
        <taxon>Actinopterygii</taxon>
        <taxon>Neopterygii</taxon>
        <taxon>Teleostei</taxon>
        <taxon>Neoteleostei</taxon>
        <taxon>Acanthomorphata</taxon>
        <taxon>Ovalentaria</taxon>
        <taxon>Atherinomorphae</taxon>
        <taxon>Cyprinodontiformes</taxon>
        <taxon>Goodeidae</taxon>
        <taxon>Ilyodon</taxon>
    </lineage>
</organism>
<accession>A0ABV0T3B1</accession>
<dbReference type="PANTHER" id="PTHR46730:SF3">
    <property type="entry name" value="POLYCYSTIN-1"/>
    <property type="match status" value="1"/>
</dbReference>
<dbReference type="Pfam" id="PF01477">
    <property type="entry name" value="PLAT"/>
    <property type="match status" value="1"/>
</dbReference>
<evidence type="ECO:0000256" key="8">
    <source>
        <dbReference type="SAM" id="Phobius"/>
    </source>
</evidence>
<feature type="transmembrane region" description="Helical" evidence="8">
    <location>
        <begin position="299"/>
        <end position="321"/>
    </location>
</feature>
<dbReference type="Gene3D" id="2.60.60.20">
    <property type="entry name" value="PLAT/LH2 domain"/>
    <property type="match status" value="1"/>
</dbReference>
<gene>
    <name evidence="10" type="ORF">ILYODFUR_028672</name>
</gene>
<comment type="caution">
    <text evidence="6">Lacks conserved residue(s) required for the propagation of feature annotation.</text>
</comment>
<feature type="transmembrane region" description="Helical" evidence="8">
    <location>
        <begin position="562"/>
        <end position="581"/>
    </location>
</feature>
<keyword evidence="5 8" id="KW-0472">Membrane</keyword>
<evidence type="ECO:0000256" key="3">
    <source>
        <dbReference type="ARBA" id="ARBA00022737"/>
    </source>
</evidence>
<feature type="domain" description="PLAT" evidence="9">
    <location>
        <begin position="89"/>
        <end position="204"/>
    </location>
</feature>
<evidence type="ECO:0000259" key="9">
    <source>
        <dbReference type="PROSITE" id="PS50095"/>
    </source>
</evidence>
<dbReference type="Proteomes" id="UP001482620">
    <property type="component" value="Unassembled WGS sequence"/>
</dbReference>
<feature type="transmembrane region" description="Helical" evidence="8">
    <location>
        <begin position="46"/>
        <end position="66"/>
    </location>
</feature>
<evidence type="ECO:0000256" key="2">
    <source>
        <dbReference type="ARBA" id="ARBA00022692"/>
    </source>
</evidence>
<evidence type="ECO:0000256" key="7">
    <source>
        <dbReference type="SAM" id="MobiDB-lite"/>
    </source>
</evidence>
<evidence type="ECO:0000313" key="10">
    <source>
        <dbReference type="EMBL" id="MEQ2226566.1"/>
    </source>
</evidence>
<dbReference type="InterPro" id="IPR001024">
    <property type="entry name" value="PLAT/LH2_dom"/>
</dbReference>
<dbReference type="InterPro" id="IPR036392">
    <property type="entry name" value="PLAT/LH2_dom_sf"/>
</dbReference>
<feature type="compositionally biased region" description="Acidic residues" evidence="7">
    <location>
        <begin position="384"/>
        <end position="396"/>
    </location>
</feature>
<feature type="transmembrane region" description="Helical" evidence="8">
    <location>
        <begin position="535"/>
        <end position="556"/>
    </location>
</feature>
<dbReference type="PROSITE" id="PS50095">
    <property type="entry name" value="PLAT"/>
    <property type="match status" value="1"/>
</dbReference>
<dbReference type="EMBL" id="JAHRIQ010015541">
    <property type="protein sequence ID" value="MEQ2226566.1"/>
    <property type="molecule type" value="Genomic_DNA"/>
</dbReference>
<keyword evidence="4 8" id="KW-1133">Transmembrane helix</keyword>
<feature type="region of interest" description="Disordered" evidence="7">
    <location>
        <begin position="430"/>
        <end position="451"/>
    </location>
</feature>
<evidence type="ECO:0000256" key="5">
    <source>
        <dbReference type="ARBA" id="ARBA00023136"/>
    </source>
</evidence>
<keyword evidence="2 8" id="KW-0812">Transmembrane</keyword>
<proteinExistence type="predicted"/>
<comment type="caution">
    <text evidence="10">The sequence shown here is derived from an EMBL/GenBank/DDBJ whole genome shotgun (WGS) entry which is preliminary data.</text>
</comment>
<dbReference type="SUPFAM" id="SSF49723">
    <property type="entry name" value="Lipase/lipooxygenase domain (PLAT/LH2 domain)"/>
    <property type="match status" value="1"/>
</dbReference>
<feature type="region of interest" description="Disordered" evidence="7">
    <location>
        <begin position="366"/>
        <end position="396"/>
    </location>
</feature>
<keyword evidence="11" id="KW-1185">Reference proteome</keyword>
<feature type="transmembrane region" description="Helical" evidence="8">
    <location>
        <begin position="258"/>
        <end position="279"/>
    </location>
</feature>
<comment type="subcellular location">
    <subcellularLocation>
        <location evidence="1">Membrane</location>
    </subcellularLocation>
</comment>
<dbReference type="PRINTS" id="PR00500">
    <property type="entry name" value="POLYCYSTIN1"/>
</dbReference>
<dbReference type="PANTHER" id="PTHR46730">
    <property type="entry name" value="POLYCYSTIN-1"/>
    <property type="match status" value="1"/>
</dbReference>
<evidence type="ECO:0000313" key="11">
    <source>
        <dbReference type="Proteomes" id="UP001482620"/>
    </source>
</evidence>
<name>A0ABV0T3B1_9TELE</name>
<evidence type="ECO:0000256" key="4">
    <source>
        <dbReference type="ARBA" id="ARBA00022989"/>
    </source>
</evidence>
<dbReference type="InterPro" id="IPR000434">
    <property type="entry name" value="PC1"/>
</dbReference>